<evidence type="ECO:0000256" key="1">
    <source>
        <dbReference type="SAM" id="Phobius"/>
    </source>
</evidence>
<geneLocation type="mitochondrion" evidence="2"/>
<feature type="transmembrane region" description="Helical" evidence="1">
    <location>
        <begin position="131"/>
        <end position="157"/>
    </location>
</feature>
<evidence type="ECO:0000313" key="2">
    <source>
        <dbReference type="EMBL" id="ART65945.1"/>
    </source>
</evidence>
<keyword evidence="1" id="KW-0472">Membrane</keyword>
<protein>
    <submittedName>
        <fullName evidence="2">NADH dehydrogenase subunit 6</fullName>
    </submittedName>
</protein>
<keyword evidence="1" id="KW-1133">Transmembrane helix</keyword>
<proteinExistence type="predicted"/>
<feature type="transmembrane region" description="Helical" evidence="1">
    <location>
        <begin position="82"/>
        <end position="100"/>
    </location>
</feature>
<accession>A0A343DCE9</accession>
<feature type="transmembrane region" description="Helical" evidence="1">
    <location>
        <begin position="52"/>
        <end position="70"/>
    </location>
</feature>
<feature type="transmembrane region" description="Helical" evidence="1">
    <location>
        <begin position="26"/>
        <end position="45"/>
    </location>
</feature>
<dbReference type="AlphaFoldDB" id="A0A343DCE9"/>
<dbReference type="GeneID" id="36934644"/>
<gene>
    <name evidence="2" type="primary">ND6</name>
</gene>
<keyword evidence="2" id="KW-0496">Mitochondrion</keyword>
<name>A0A343DCE9_9CAEN</name>
<dbReference type="EMBL" id="KY008698">
    <property type="protein sequence ID" value="ART65945.1"/>
    <property type="molecule type" value="Genomic_DNA"/>
</dbReference>
<sequence length="164" mass="18923">MSFLILLSFSLATTFMLPLMSQPLSLGLTIMFSTLFLCMLASMFFSSWYAYILFLIYVGGLLVMFIYVASLVPNMLFLGNNYLIFFFVSQILLMWFFYFYTSKTLKMTNYNSYTNYSMLSFYGSELVSSSLLSVFIGLSIVLLLNLIAVVKICFYYHGSLRAYK</sequence>
<reference evidence="2" key="1">
    <citation type="journal article" date="2017" name="Mitochondrial DNA Part B Resour">
        <title>Complete mitochondrial genome of the apple snail Pomacea diffusa (Gastropoda, Ampullariidae) with phylogenetic consideration.</title>
        <authorList>
            <person name="Guo J."/>
            <person name="Yang H."/>
            <person name="Zhang C."/>
            <person name="Xue H."/>
            <person name="Xia Y."/>
            <person name="Zhang J.-E."/>
        </authorList>
    </citation>
    <scope>NUCLEOTIDE SEQUENCE</scope>
</reference>
<dbReference type="CTD" id="4541"/>
<organism evidence="2">
    <name type="scientific">Pomacea bridgesi</name>
    <dbReference type="NCBI Taxonomy" id="72703"/>
    <lineage>
        <taxon>Eukaryota</taxon>
        <taxon>Metazoa</taxon>
        <taxon>Spiralia</taxon>
        <taxon>Lophotrochozoa</taxon>
        <taxon>Mollusca</taxon>
        <taxon>Gastropoda</taxon>
        <taxon>Caenogastropoda</taxon>
        <taxon>Architaenioglossa</taxon>
        <taxon>Ampullarioidea</taxon>
        <taxon>Ampullariidae</taxon>
        <taxon>Pomacea</taxon>
    </lineage>
</organism>
<dbReference type="RefSeq" id="YP_009483982.1">
    <property type="nucleotide sequence ID" value="NC_037691.1"/>
</dbReference>
<keyword evidence="1" id="KW-0812">Transmembrane</keyword>